<evidence type="ECO:0000313" key="2">
    <source>
        <dbReference type="RefSeq" id="WP_156924509.1"/>
    </source>
</evidence>
<proteinExistence type="predicted"/>
<organism evidence="1 2">
    <name type="scientific">Derxia gummosa DSM 723</name>
    <dbReference type="NCBI Taxonomy" id="1121388"/>
    <lineage>
        <taxon>Bacteria</taxon>
        <taxon>Pseudomonadati</taxon>
        <taxon>Pseudomonadota</taxon>
        <taxon>Betaproteobacteria</taxon>
        <taxon>Burkholderiales</taxon>
        <taxon>Alcaligenaceae</taxon>
        <taxon>Derxia</taxon>
    </lineage>
</organism>
<sequence>MAARIGQGNDEFTAAALFQVNRRCRMNRFGQRSLATVIQQPCNAIRSSLVFPFRRELPVPMPGIPPIKRSGESWPM</sequence>
<dbReference type="AlphaFoldDB" id="A0A8B6XB42"/>
<dbReference type="RefSeq" id="WP_156924509.1">
    <property type="nucleotide sequence ID" value="NZ_KI519499.1"/>
</dbReference>
<evidence type="ECO:0000313" key="1">
    <source>
        <dbReference type="Proteomes" id="UP000675920"/>
    </source>
</evidence>
<dbReference type="Proteomes" id="UP000675920">
    <property type="component" value="Unplaced"/>
</dbReference>
<keyword evidence="1" id="KW-1185">Reference proteome</keyword>
<protein>
    <submittedName>
        <fullName evidence="2">Uncharacterized protein</fullName>
    </submittedName>
</protein>
<name>A0A8B6XB42_9BURK</name>
<reference evidence="2" key="1">
    <citation type="submission" date="2025-08" db="UniProtKB">
        <authorList>
            <consortium name="RefSeq"/>
        </authorList>
    </citation>
    <scope>IDENTIFICATION</scope>
</reference>
<accession>A0A8B6XB42</accession>